<dbReference type="InterPro" id="IPR003838">
    <property type="entry name" value="ABC3_permease_C"/>
</dbReference>
<keyword evidence="5 12" id="KW-1003">Cell membrane</keyword>
<evidence type="ECO:0000256" key="4">
    <source>
        <dbReference type="ARBA" id="ARBA00021907"/>
    </source>
</evidence>
<dbReference type="PANTHER" id="PTHR47755:SF1">
    <property type="entry name" value="CELL DIVISION PROTEIN FTSX"/>
    <property type="match status" value="1"/>
</dbReference>
<feature type="transmembrane region" description="Helical" evidence="14">
    <location>
        <begin position="205"/>
        <end position="226"/>
    </location>
</feature>
<feature type="transmembrane region" description="Helical" evidence="14">
    <location>
        <begin position="60"/>
        <end position="82"/>
    </location>
</feature>
<protein>
    <recommendedName>
        <fullName evidence="4 12">Cell division protein FtsX</fullName>
    </recommendedName>
</protein>
<comment type="subunit">
    <text evidence="3">Forms a membrane-associated complex with FtsE.</text>
</comment>
<keyword evidence="8 14" id="KW-0812">Transmembrane</keyword>
<dbReference type="EMBL" id="CP004387">
    <property type="protein sequence ID" value="AJD46559.1"/>
    <property type="molecule type" value="Genomic_DNA"/>
</dbReference>
<dbReference type="InterPro" id="IPR040690">
    <property type="entry name" value="FtsX_ECD"/>
</dbReference>
<keyword evidence="6 12" id="KW-0997">Cell inner membrane</keyword>
<evidence type="ECO:0000259" key="16">
    <source>
        <dbReference type="Pfam" id="PF18075"/>
    </source>
</evidence>
<sequence>MARNATPLKPRRQAPPPAPKPRAGARATRSAWHHRFEAWRLHHRDSAVDALRRMRATPAATAMTVLVIAIALALPAGITVLLENARAATQGWDGNAHLSVFLKRDTDSSRQQALANTWGARADVERVQVVTREQALAEFRTLSGFGEVLDALPDNPLPPLVMVFPRDTTPVALETLQKQLGEAREVDLVQLDVQWVKRLHAMLELAGRIVGALTLALALAVVLVVVNTIRLAIESRREEIVVVKIVGGTDGFVRRPFLYTGFWYGLAGGLVAVLLVQIALLWIGSPVDQLTALYESEYSLIGMGWINAGVLPLFAGLLGLMGAWLAVSRHLQDVDPHLL</sequence>
<evidence type="ECO:0000256" key="14">
    <source>
        <dbReference type="SAM" id="Phobius"/>
    </source>
</evidence>
<comment type="subcellular location">
    <subcellularLocation>
        <location evidence="1">Cell inner membrane</location>
        <topology evidence="1">Multi-pass membrane protein</topology>
    </subcellularLocation>
</comment>
<dbReference type="Gene3D" id="3.30.70.3040">
    <property type="match status" value="1"/>
</dbReference>
<dbReference type="GO" id="GO:0005886">
    <property type="term" value="C:plasma membrane"/>
    <property type="evidence" value="ECO:0007669"/>
    <property type="project" value="UniProtKB-SubCell"/>
</dbReference>
<dbReference type="GO" id="GO:0051301">
    <property type="term" value="P:cell division"/>
    <property type="evidence" value="ECO:0007669"/>
    <property type="project" value="UniProtKB-KW"/>
</dbReference>
<dbReference type="RefSeq" id="WP_008739166.1">
    <property type="nucleotide sequence ID" value="NZ_CP004387.1"/>
</dbReference>
<name>A0A0B4XEW6_9GAMM</name>
<evidence type="ECO:0000256" key="10">
    <source>
        <dbReference type="ARBA" id="ARBA00023136"/>
    </source>
</evidence>
<evidence type="ECO:0000256" key="1">
    <source>
        <dbReference type="ARBA" id="ARBA00004429"/>
    </source>
</evidence>
<dbReference type="OrthoDB" id="9813411at2"/>
<comment type="similarity">
    <text evidence="2 12">Belongs to the ABC-4 integral membrane protein family. FtsX subfamily.</text>
</comment>
<dbReference type="Pfam" id="PF02687">
    <property type="entry name" value="FtsX"/>
    <property type="match status" value="1"/>
</dbReference>
<dbReference type="AlphaFoldDB" id="A0A0B4XEW6"/>
<accession>A0A0B4XEW6</accession>
<feature type="transmembrane region" description="Helical" evidence="14">
    <location>
        <begin position="304"/>
        <end position="327"/>
    </location>
</feature>
<evidence type="ECO:0000256" key="3">
    <source>
        <dbReference type="ARBA" id="ARBA00011160"/>
    </source>
</evidence>
<evidence type="ECO:0000256" key="2">
    <source>
        <dbReference type="ARBA" id="ARBA00007379"/>
    </source>
</evidence>
<feature type="domain" description="ABC3 transporter permease C-terminal" evidence="15">
    <location>
        <begin position="214"/>
        <end position="329"/>
    </location>
</feature>
<evidence type="ECO:0000256" key="11">
    <source>
        <dbReference type="ARBA" id="ARBA00023306"/>
    </source>
</evidence>
<dbReference type="HOGENOM" id="CLU_073546_0_0_6"/>
<dbReference type="InterPro" id="IPR047590">
    <property type="entry name" value="FtsX_proteobact-type"/>
</dbReference>
<gene>
    <name evidence="17" type="ORF">S7S_00675</name>
</gene>
<reference evidence="17 18" key="1">
    <citation type="journal article" date="2012" name="J. Bacteriol.">
        <title>Genome sequence of an alkane-degrading bacterium, Alcanivorax pacificus type strain W11-5, isolated from deep sea sediment.</title>
        <authorList>
            <person name="Lai Q."/>
            <person name="Shao Z."/>
        </authorList>
    </citation>
    <scope>NUCLEOTIDE SEQUENCE [LARGE SCALE GENOMIC DNA]</scope>
    <source>
        <strain evidence="17 18">W11-5</strain>
    </source>
</reference>
<evidence type="ECO:0000313" key="18">
    <source>
        <dbReference type="Proteomes" id="UP000006764"/>
    </source>
</evidence>
<proteinExistence type="inferred from homology"/>
<keyword evidence="9 14" id="KW-1133">Transmembrane helix</keyword>
<dbReference type="STRING" id="391936.S7S_00675"/>
<keyword evidence="18" id="KW-1185">Reference proteome</keyword>
<evidence type="ECO:0000259" key="15">
    <source>
        <dbReference type="Pfam" id="PF02687"/>
    </source>
</evidence>
<evidence type="ECO:0000256" key="13">
    <source>
        <dbReference type="SAM" id="MobiDB-lite"/>
    </source>
</evidence>
<dbReference type="PIRSF" id="PIRSF003097">
    <property type="entry name" value="FtsX"/>
    <property type="match status" value="1"/>
</dbReference>
<keyword evidence="7 12" id="KW-0132">Cell division</keyword>
<dbReference type="KEGG" id="apac:S7S_00675"/>
<feature type="domain" description="FtsX extracellular" evidence="16">
    <location>
        <begin position="98"/>
        <end position="189"/>
    </location>
</feature>
<dbReference type="GO" id="GO:0032153">
    <property type="term" value="C:cell division site"/>
    <property type="evidence" value="ECO:0007669"/>
    <property type="project" value="TreeGrafter"/>
</dbReference>
<comment type="function">
    <text evidence="12">Part of the ABC transporter FtsEX involved in cellular division.</text>
</comment>
<keyword evidence="10 12" id="KW-0472">Membrane</keyword>
<evidence type="ECO:0000256" key="9">
    <source>
        <dbReference type="ARBA" id="ARBA00022989"/>
    </source>
</evidence>
<dbReference type="NCBIfam" id="TIGR00439">
    <property type="entry name" value="FtsX_Gneg"/>
    <property type="match status" value="1"/>
</dbReference>
<dbReference type="Proteomes" id="UP000006764">
    <property type="component" value="Chromosome"/>
</dbReference>
<dbReference type="InterPro" id="IPR004513">
    <property type="entry name" value="FtsX"/>
</dbReference>
<keyword evidence="11 12" id="KW-0131">Cell cycle</keyword>
<evidence type="ECO:0000256" key="8">
    <source>
        <dbReference type="ARBA" id="ARBA00022692"/>
    </source>
</evidence>
<organism evidence="17 18">
    <name type="scientific">Isoalcanivorax pacificus W11-5</name>
    <dbReference type="NCBI Taxonomy" id="391936"/>
    <lineage>
        <taxon>Bacteria</taxon>
        <taxon>Pseudomonadati</taxon>
        <taxon>Pseudomonadota</taxon>
        <taxon>Gammaproteobacteria</taxon>
        <taxon>Oceanospirillales</taxon>
        <taxon>Alcanivoracaceae</taxon>
        <taxon>Isoalcanivorax</taxon>
    </lineage>
</organism>
<evidence type="ECO:0000256" key="12">
    <source>
        <dbReference type="PIRNR" id="PIRNR003097"/>
    </source>
</evidence>
<evidence type="ECO:0000256" key="5">
    <source>
        <dbReference type="ARBA" id="ARBA00022475"/>
    </source>
</evidence>
<dbReference type="Pfam" id="PF18075">
    <property type="entry name" value="FtsX_ECD"/>
    <property type="match status" value="1"/>
</dbReference>
<dbReference type="PANTHER" id="PTHR47755">
    <property type="entry name" value="CELL DIVISION PROTEIN FTSX"/>
    <property type="match status" value="1"/>
</dbReference>
<feature type="region of interest" description="Disordered" evidence="13">
    <location>
        <begin position="1"/>
        <end position="29"/>
    </location>
</feature>
<evidence type="ECO:0000256" key="7">
    <source>
        <dbReference type="ARBA" id="ARBA00022618"/>
    </source>
</evidence>
<evidence type="ECO:0000313" key="17">
    <source>
        <dbReference type="EMBL" id="AJD46559.1"/>
    </source>
</evidence>
<evidence type="ECO:0000256" key="6">
    <source>
        <dbReference type="ARBA" id="ARBA00022519"/>
    </source>
</evidence>
<feature type="transmembrane region" description="Helical" evidence="14">
    <location>
        <begin position="262"/>
        <end position="284"/>
    </location>
</feature>